<evidence type="ECO:0000256" key="1">
    <source>
        <dbReference type="ARBA" id="ARBA00004141"/>
    </source>
</evidence>
<dbReference type="InterPro" id="IPR046338">
    <property type="entry name" value="GAIN_dom_sf"/>
</dbReference>
<dbReference type="FunFam" id="1.20.1070.10:FF:000058">
    <property type="entry name" value="Adhesion G protein-coupled receptor F5"/>
    <property type="match status" value="1"/>
</dbReference>
<comment type="caution">
    <text evidence="12">The sequence shown here is derived from an EMBL/GenBank/DDBJ whole genome shotgun (WGS) entry which is preliminary data.</text>
</comment>
<reference evidence="12 13" key="1">
    <citation type="submission" date="2022-05" db="EMBL/GenBank/DDBJ databases">
        <authorList>
            <consortium name="Genoscope - CEA"/>
            <person name="William W."/>
        </authorList>
    </citation>
    <scope>NUCLEOTIDE SEQUENCE [LARGE SCALE GENOMIC DNA]</scope>
</reference>
<name>A0AAU9XX72_9CNID</name>
<dbReference type="InterPro" id="IPR000832">
    <property type="entry name" value="GPCR_2_secretin-like"/>
</dbReference>
<evidence type="ECO:0000259" key="10">
    <source>
        <dbReference type="PROSITE" id="PS50221"/>
    </source>
</evidence>
<dbReference type="PROSITE" id="PS50221">
    <property type="entry name" value="GAIN_B"/>
    <property type="match status" value="1"/>
</dbReference>
<dbReference type="Pfam" id="PF00002">
    <property type="entry name" value="7tm_2"/>
    <property type="match status" value="1"/>
</dbReference>
<dbReference type="Proteomes" id="UP001159428">
    <property type="component" value="Unassembled WGS sequence"/>
</dbReference>
<dbReference type="EMBL" id="CALNXJ010000071">
    <property type="protein sequence ID" value="CAH3159370.1"/>
    <property type="molecule type" value="Genomic_DNA"/>
</dbReference>
<feature type="transmembrane region" description="Helical" evidence="9">
    <location>
        <begin position="444"/>
        <end position="466"/>
    </location>
</feature>
<keyword evidence="4" id="KW-0732">Signal</keyword>
<accession>A0AAU9XX72</accession>
<keyword evidence="6 9" id="KW-0472">Membrane</keyword>
<feature type="transmembrane region" description="Helical" evidence="9">
    <location>
        <begin position="295"/>
        <end position="318"/>
    </location>
</feature>
<dbReference type="InterPro" id="IPR000203">
    <property type="entry name" value="GPS"/>
</dbReference>
<organism evidence="12 13">
    <name type="scientific">Pocillopora meandrina</name>
    <dbReference type="NCBI Taxonomy" id="46732"/>
    <lineage>
        <taxon>Eukaryota</taxon>
        <taxon>Metazoa</taxon>
        <taxon>Cnidaria</taxon>
        <taxon>Anthozoa</taxon>
        <taxon>Hexacorallia</taxon>
        <taxon>Scleractinia</taxon>
        <taxon>Astrocoeniina</taxon>
        <taxon>Pocilloporidae</taxon>
        <taxon>Pocillopora</taxon>
    </lineage>
</organism>
<gene>
    <name evidence="12" type="ORF">PMEA_00031906</name>
</gene>
<evidence type="ECO:0000256" key="5">
    <source>
        <dbReference type="ARBA" id="ARBA00022989"/>
    </source>
</evidence>
<dbReference type="AlphaFoldDB" id="A0AAU9XX72"/>
<evidence type="ECO:0000313" key="12">
    <source>
        <dbReference type="EMBL" id="CAH3159370.1"/>
    </source>
</evidence>
<dbReference type="PANTHER" id="PTHR12011:SF347">
    <property type="entry name" value="FI21270P1-RELATED"/>
    <property type="match status" value="1"/>
</dbReference>
<dbReference type="GO" id="GO:0007166">
    <property type="term" value="P:cell surface receptor signaling pathway"/>
    <property type="evidence" value="ECO:0007669"/>
    <property type="project" value="InterPro"/>
</dbReference>
<evidence type="ECO:0000256" key="9">
    <source>
        <dbReference type="SAM" id="Phobius"/>
    </source>
</evidence>
<feature type="transmembrane region" description="Helical" evidence="9">
    <location>
        <begin position="263"/>
        <end position="283"/>
    </location>
</feature>
<dbReference type="PROSITE" id="PS00650">
    <property type="entry name" value="G_PROTEIN_RECEP_F2_2"/>
    <property type="match status" value="1"/>
</dbReference>
<dbReference type="InterPro" id="IPR017983">
    <property type="entry name" value="GPCR_2_secretin-like_CS"/>
</dbReference>
<dbReference type="Gene3D" id="1.20.1070.10">
    <property type="entry name" value="Rhodopsin 7-helix transmembrane proteins"/>
    <property type="match status" value="1"/>
</dbReference>
<dbReference type="InterPro" id="IPR017981">
    <property type="entry name" value="GPCR_2-like_7TM"/>
</dbReference>
<feature type="domain" description="GAIN-B" evidence="10">
    <location>
        <begin position="35"/>
        <end position="185"/>
    </location>
</feature>
<dbReference type="Pfam" id="PF01825">
    <property type="entry name" value="GPS"/>
    <property type="match status" value="1"/>
</dbReference>
<protein>
    <submittedName>
        <fullName evidence="12">Uncharacterized protein</fullName>
    </submittedName>
</protein>
<evidence type="ECO:0000256" key="3">
    <source>
        <dbReference type="ARBA" id="ARBA00022692"/>
    </source>
</evidence>
<dbReference type="Gene3D" id="2.60.220.50">
    <property type="match status" value="1"/>
</dbReference>
<proteinExistence type="inferred from homology"/>
<keyword evidence="3 9" id="KW-0812">Transmembrane</keyword>
<feature type="transmembrane region" description="Helical" evidence="9">
    <location>
        <begin position="372"/>
        <end position="396"/>
    </location>
</feature>
<dbReference type="GO" id="GO:0004930">
    <property type="term" value="F:G protein-coupled receptor activity"/>
    <property type="evidence" value="ECO:0007669"/>
    <property type="project" value="InterPro"/>
</dbReference>
<keyword evidence="7" id="KW-1015">Disulfide bond</keyword>
<feature type="transmembrane region" description="Helical" evidence="9">
    <location>
        <begin position="330"/>
        <end position="352"/>
    </location>
</feature>
<evidence type="ECO:0000256" key="8">
    <source>
        <dbReference type="ARBA" id="ARBA00023180"/>
    </source>
</evidence>
<sequence length="524" mass="59656">MQVFEDFIDNFLNITTPNKGQLNDGGDETRRESIFKVAVAFEEFAFNYGKYHLNGTNPSTTIKSRTMGSVIVGCVYKDLHELLLRNQSTGEELDTSRYVNTRIMTAAMNPKPEKLRRDVILKFKNLQVVEEEKHCMFWSGFKNSPDGFSEEGCHVDHSKSNSEETICSCNHLTHFAVLVDFSGSTKYYYYFYLEFKLEMGTCGQSKYYLLFLLFLTQLSENDVAVLEIITYVGLSLSIIGILSTITLYSFLTDLRQPLSQIRVSLAVALGAGQICFFAGINATEIKAVCVIVAAVMQYFLMAAFCWMLVEGIYLYLFVVKVYNINDKMRIYHVMSWGFPLVMVAISLSIAAGKEGIQSYTSDKFCWISSANNLIWIFVTFVITVEVINILILTRVIREMARMQPNRRQANKFSSYRVGIRACVVMIPLLGVTWLFGLLSPLHKAFSYIFTILNSTQGFLIFVLHCVRNSQIRERFKRKVNTVFPSTNNENSTKKSSQVNPSVVGDTWVAELQSFDEFELEKHSA</sequence>
<evidence type="ECO:0000313" key="13">
    <source>
        <dbReference type="Proteomes" id="UP001159428"/>
    </source>
</evidence>
<evidence type="ECO:0000256" key="4">
    <source>
        <dbReference type="ARBA" id="ARBA00022729"/>
    </source>
</evidence>
<keyword evidence="8" id="KW-0325">Glycoprotein</keyword>
<dbReference type="GO" id="GO:0005886">
    <property type="term" value="C:plasma membrane"/>
    <property type="evidence" value="ECO:0007669"/>
    <property type="project" value="TreeGrafter"/>
</dbReference>
<keyword evidence="13" id="KW-1185">Reference proteome</keyword>
<feature type="domain" description="G-protein coupled receptors family 2 profile 2" evidence="11">
    <location>
        <begin position="226"/>
        <end position="468"/>
    </location>
</feature>
<dbReference type="SMART" id="SM00303">
    <property type="entry name" value="GPS"/>
    <property type="match status" value="1"/>
</dbReference>
<dbReference type="PANTHER" id="PTHR12011">
    <property type="entry name" value="ADHESION G-PROTEIN COUPLED RECEPTOR"/>
    <property type="match status" value="1"/>
</dbReference>
<evidence type="ECO:0000256" key="6">
    <source>
        <dbReference type="ARBA" id="ARBA00023136"/>
    </source>
</evidence>
<dbReference type="PRINTS" id="PR00249">
    <property type="entry name" value="GPCRSECRETIN"/>
</dbReference>
<feature type="transmembrane region" description="Helical" evidence="9">
    <location>
        <begin position="228"/>
        <end position="251"/>
    </location>
</feature>
<comment type="subcellular location">
    <subcellularLocation>
        <location evidence="1">Membrane</location>
        <topology evidence="1">Multi-pass membrane protein</topology>
    </subcellularLocation>
</comment>
<evidence type="ECO:0000256" key="7">
    <source>
        <dbReference type="ARBA" id="ARBA00023157"/>
    </source>
</evidence>
<feature type="transmembrane region" description="Helical" evidence="9">
    <location>
        <begin position="417"/>
        <end position="438"/>
    </location>
</feature>
<evidence type="ECO:0000259" key="11">
    <source>
        <dbReference type="PROSITE" id="PS50261"/>
    </source>
</evidence>
<keyword evidence="5 9" id="KW-1133">Transmembrane helix</keyword>
<dbReference type="PROSITE" id="PS50261">
    <property type="entry name" value="G_PROTEIN_RECEP_F2_4"/>
    <property type="match status" value="1"/>
</dbReference>
<evidence type="ECO:0000256" key="2">
    <source>
        <dbReference type="ARBA" id="ARBA00007343"/>
    </source>
</evidence>
<dbReference type="InterPro" id="IPR057244">
    <property type="entry name" value="GAIN_B"/>
</dbReference>
<comment type="similarity">
    <text evidence="2">Belongs to the G-protein coupled receptor 2 family. Adhesion G-protein coupled receptor (ADGR) subfamily.</text>
</comment>